<evidence type="ECO:0000313" key="7">
    <source>
        <dbReference type="Proteomes" id="UP000549971"/>
    </source>
</evidence>
<dbReference type="GO" id="GO:0003700">
    <property type="term" value="F:DNA-binding transcription factor activity"/>
    <property type="evidence" value="ECO:0007669"/>
    <property type="project" value="TreeGrafter"/>
</dbReference>
<dbReference type="Pfam" id="PF00440">
    <property type="entry name" value="TetR_N"/>
    <property type="match status" value="1"/>
</dbReference>
<proteinExistence type="predicted"/>
<keyword evidence="3" id="KW-0804">Transcription</keyword>
<dbReference type="InterPro" id="IPR041347">
    <property type="entry name" value="MftR_C"/>
</dbReference>
<dbReference type="InterPro" id="IPR036271">
    <property type="entry name" value="Tet_transcr_reg_TetR-rel_C_sf"/>
</dbReference>
<feature type="domain" description="HTH tetR-type" evidence="5">
    <location>
        <begin position="9"/>
        <end position="69"/>
    </location>
</feature>
<comment type="caution">
    <text evidence="6">The sequence shown here is derived from an EMBL/GenBank/DDBJ whole genome shotgun (WGS) entry which is preliminary data.</text>
</comment>
<dbReference type="InterPro" id="IPR050109">
    <property type="entry name" value="HTH-type_TetR-like_transc_reg"/>
</dbReference>
<evidence type="ECO:0000256" key="3">
    <source>
        <dbReference type="ARBA" id="ARBA00023163"/>
    </source>
</evidence>
<dbReference type="GO" id="GO:0000976">
    <property type="term" value="F:transcription cis-regulatory region binding"/>
    <property type="evidence" value="ECO:0007669"/>
    <property type="project" value="TreeGrafter"/>
</dbReference>
<dbReference type="InterPro" id="IPR009057">
    <property type="entry name" value="Homeodomain-like_sf"/>
</dbReference>
<evidence type="ECO:0000256" key="2">
    <source>
        <dbReference type="ARBA" id="ARBA00023125"/>
    </source>
</evidence>
<dbReference type="Proteomes" id="UP000549971">
    <property type="component" value="Unassembled WGS sequence"/>
</dbReference>
<dbReference type="RefSeq" id="WP_184796067.1">
    <property type="nucleotide sequence ID" value="NZ_JACHMY010000001.1"/>
</dbReference>
<dbReference type="AlphaFoldDB" id="A0A7W9J6N3"/>
<dbReference type="PANTHER" id="PTHR30055:SF234">
    <property type="entry name" value="HTH-TYPE TRANSCRIPTIONAL REGULATOR BETI"/>
    <property type="match status" value="1"/>
</dbReference>
<gene>
    <name evidence="6" type="ORF">HDA39_003306</name>
</gene>
<evidence type="ECO:0000256" key="4">
    <source>
        <dbReference type="PROSITE-ProRule" id="PRU00335"/>
    </source>
</evidence>
<organism evidence="6 7">
    <name type="scientific">Kribbella italica</name>
    <dbReference type="NCBI Taxonomy" id="1540520"/>
    <lineage>
        <taxon>Bacteria</taxon>
        <taxon>Bacillati</taxon>
        <taxon>Actinomycetota</taxon>
        <taxon>Actinomycetes</taxon>
        <taxon>Propionibacteriales</taxon>
        <taxon>Kribbellaceae</taxon>
        <taxon>Kribbella</taxon>
    </lineage>
</organism>
<dbReference type="Pfam" id="PF17754">
    <property type="entry name" value="TetR_C_14"/>
    <property type="match status" value="1"/>
</dbReference>
<feature type="DNA-binding region" description="H-T-H motif" evidence="4">
    <location>
        <begin position="32"/>
        <end position="51"/>
    </location>
</feature>
<dbReference type="Gene3D" id="1.10.357.10">
    <property type="entry name" value="Tetracycline Repressor, domain 2"/>
    <property type="match status" value="1"/>
</dbReference>
<accession>A0A7W9J6N3</accession>
<evidence type="ECO:0000256" key="1">
    <source>
        <dbReference type="ARBA" id="ARBA00023015"/>
    </source>
</evidence>
<keyword evidence="2 4" id="KW-0238">DNA-binding</keyword>
<dbReference type="InterPro" id="IPR001647">
    <property type="entry name" value="HTH_TetR"/>
</dbReference>
<reference evidence="6 7" key="1">
    <citation type="submission" date="2020-08" db="EMBL/GenBank/DDBJ databases">
        <title>Sequencing the genomes of 1000 actinobacteria strains.</title>
        <authorList>
            <person name="Klenk H.-P."/>
        </authorList>
    </citation>
    <scope>NUCLEOTIDE SEQUENCE [LARGE SCALE GENOMIC DNA]</scope>
    <source>
        <strain evidence="6 7">DSM 28967</strain>
    </source>
</reference>
<sequence length="199" mass="22527">MGLRELKRERTRRLISDKAFELFTDHGFGRTTVEQIAAAAEVGPSTLYRYFPTKETLVLEFVENSLFGALDWFREQPTDLEVPDALEHVIARVLDQMESNPERVRAVYELAGQTPSLSAHLTDAIWRWRKELTVELVRRGAGDGTPLTAKLAAGITMNIIEIVVETWVDHPEGPTVNQLAQETLHLFRDNAIPLPRAPR</sequence>
<evidence type="ECO:0000259" key="5">
    <source>
        <dbReference type="PROSITE" id="PS50977"/>
    </source>
</evidence>
<protein>
    <submittedName>
        <fullName evidence="6">AcrR family transcriptional regulator</fullName>
    </submittedName>
</protein>
<dbReference type="SUPFAM" id="SSF46689">
    <property type="entry name" value="Homeodomain-like"/>
    <property type="match status" value="1"/>
</dbReference>
<evidence type="ECO:0000313" key="6">
    <source>
        <dbReference type="EMBL" id="MBB5836572.1"/>
    </source>
</evidence>
<name>A0A7W9J6N3_9ACTN</name>
<dbReference type="PRINTS" id="PR00455">
    <property type="entry name" value="HTHTETR"/>
</dbReference>
<keyword evidence="7" id="KW-1185">Reference proteome</keyword>
<dbReference type="PROSITE" id="PS50977">
    <property type="entry name" value="HTH_TETR_2"/>
    <property type="match status" value="1"/>
</dbReference>
<dbReference type="PANTHER" id="PTHR30055">
    <property type="entry name" value="HTH-TYPE TRANSCRIPTIONAL REGULATOR RUTR"/>
    <property type="match status" value="1"/>
</dbReference>
<dbReference type="SUPFAM" id="SSF48498">
    <property type="entry name" value="Tetracyclin repressor-like, C-terminal domain"/>
    <property type="match status" value="1"/>
</dbReference>
<keyword evidence="1" id="KW-0805">Transcription regulation</keyword>
<dbReference type="EMBL" id="JACHMY010000001">
    <property type="protein sequence ID" value="MBB5836572.1"/>
    <property type="molecule type" value="Genomic_DNA"/>
</dbReference>